<evidence type="ECO:0000259" key="2">
    <source>
        <dbReference type="SMART" id="SM01311"/>
    </source>
</evidence>
<protein>
    <submittedName>
        <fullName evidence="3">DNA-directed RNA polymerase</fullName>
    </submittedName>
</protein>
<dbReference type="Proteomes" id="UP000505242">
    <property type="component" value="Genome"/>
</dbReference>
<name>A0A1B1IVY7_9CAUD</name>
<dbReference type="KEGG" id="vg:55002021"/>
<dbReference type="GeneID" id="55002021"/>
<dbReference type="RefSeq" id="YP_009810998.1">
    <property type="nucleotide sequence ID" value="NC_048050.1"/>
</dbReference>
<dbReference type="InterPro" id="IPR029262">
    <property type="entry name" value="RPOL_N"/>
</dbReference>
<reference evidence="3 4" key="1">
    <citation type="submission" date="2015-11" db="EMBL/GenBank/DDBJ databases">
        <title>Genomes of Abundant and Widespread Viruses from the Deep Ocean.</title>
        <authorList>
            <person name="Mizuno C.M."/>
            <person name="Ghai R."/>
            <person name="Saghai A."/>
            <person name="Lopez-Garcia P."/>
            <person name="Rodriguez-Valera F."/>
        </authorList>
    </citation>
    <scope>NUCLEOTIDE SEQUENCE [LARGE SCALE GENOMIC DNA]</scope>
</reference>
<dbReference type="SMART" id="SM01311">
    <property type="entry name" value="RPOL_N"/>
    <property type="match status" value="1"/>
</dbReference>
<keyword evidence="3" id="KW-0240">DNA-directed RNA polymerase</keyword>
<dbReference type="InterPro" id="IPR043502">
    <property type="entry name" value="DNA/RNA_pol_sf"/>
</dbReference>
<proteinExistence type="predicted"/>
<evidence type="ECO:0000256" key="1">
    <source>
        <dbReference type="SAM" id="MobiDB-lite"/>
    </source>
</evidence>
<organism evidence="3 4">
    <name type="scientific">uncultured phage_Deep1-GF2-KM23-C739</name>
    <dbReference type="NCBI Taxonomy" id="2740798"/>
    <lineage>
        <taxon>Viruses</taxon>
        <taxon>Duplodnaviria</taxon>
        <taxon>Heunggongvirae</taxon>
        <taxon>Uroviricota</taxon>
        <taxon>Caudoviricetes</taxon>
        <taxon>Autographivirales</taxon>
        <taxon>Chosvirus</taxon>
        <taxon>Chosvirus KM23C739</taxon>
    </lineage>
</organism>
<evidence type="ECO:0000313" key="3">
    <source>
        <dbReference type="EMBL" id="ANS05484.1"/>
    </source>
</evidence>
<dbReference type="Gene3D" id="1.10.1320.10">
    <property type="entry name" value="DNA-directed RNA polymerase, N-terminal domain"/>
    <property type="match status" value="1"/>
</dbReference>
<accession>A0A1B1IVY7</accession>
<dbReference type="GO" id="GO:0000428">
    <property type="term" value="C:DNA-directed RNA polymerase complex"/>
    <property type="evidence" value="ECO:0007669"/>
    <property type="project" value="UniProtKB-KW"/>
</dbReference>
<feature type="compositionally biased region" description="Basic and acidic residues" evidence="1">
    <location>
        <begin position="49"/>
        <end position="61"/>
    </location>
</feature>
<keyword evidence="3" id="KW-0804">Transcription</keyword>
<dbReference type="SUPFAM" id="SSF56672">
    <property type="entry name" value="DNA/RNA polymerases"/>
    <property type="match status" value="1"/>
</dbReference>
<feature type="domain" description="DNA-directed RNA polymerase N-terminal" evidence="2">
    <location>
        <begin position="22"/>
        <end position="298"/>
    </location>
</feature>
<sequence length="298" mass="34729">MEKLIEIGSKVKEVAKGYEKVEAEKKLEQQMIKDGIDRFHRNIRKSKSKKNENTGKDKEPTESTTIYGQYLLQEAIEPVNIEVEKYFKEAFNGHSKKYAKSAELLCKCISIKKLENPNHNKWSAVSLIALKAILDSITLGCTQTKATVKIGNSLEDESRLLYFQENDSKTYSKTRYYLKSKNDYRYKKKVFVYAMNKHNLEYGHWSKIEKVQLGFTLLDLVIRATGLVKLQRRVEGRRNSPVYVEATQKTMDWIDNKKLHSEALKPMRTPMIIKPREWSNPFDGGYLTHSYKLTEEKK</sequence>
<dbReference type="InterPro" id="IPR037159">
    <property type="entry name" value="RNA_POL_N_sf"/>
</dbReference>
<feature type="region of interest" description="Disordered" evidence="1">
    <location>
        <begin position="36"/>
        <end position="62"/>
    </location>
</feature>
<dbReference type="Pfam" id="PF14700">
    <property type="entry name" value="RPOL_N"/>
    <property type="match status" value="1"/>
</dbReference>
<dbReference type="EMBL" id="KT997847">
    <property type="protein sequence ID" value="ANS05484.1"/>
    <property type="molecule type" value="Genomic_DNA"/>
</dbReference>
<evidence type="ECO:0000313" key="4">
    <source>
        <dbReference type="Proteomes" id="UP000505242"/>
    </source>
</evidence>
<keyword evidence="4" id="KW-1185">Reference proteome</keyword>